<protein>
    <submittedName>
        <fullName evidence="1">Uncharacterized protein</fullName>
    </submittedName>
</protein>
<keyword evidence="2" id="KW-1185">Reference proteome</keyword>
<dbReference type="Proteomes" id="UP000032141">
    <property type="component" value="Chromosome C4"/>
</dbReference>
<organism evidence="1 2">
    <name type="scientific">Brassica oleracea var. oleracea</name>
    <dbReference type="NCBI Taxonomy" id="109376"/>
    <lineage>
        <taxon>Eukaryota</taxon>
        <taxon>Viridiplantae</taxon>
        <taxon>Streptophyta</taxon>
        <taxon>Embryophyta</taxon>
        <taxon>Tracheophyta</taxon>
        <taxon>Spermatophyta</taxon>
        <taxon>Magnoliopsida</taxon>
        <taxon>eudicotyledons</taxon>
        <taxon>Gunneridae</taxon>
        <taxon>Pentapetalae</taxon>
        <taxon>rosids</taxon>
        <taxon>malvids</taxon>
        <taxon>Brassicales</taxon>
        <taxon>Brassicaceae</taxon>
        <taxon>Brassiceae</taxon>
        <taxon>Brassica</taxon>
    </lineage>
</organism>
<dbReference type="AlphaFoldDB" id="A0A0D3BZX6"/>
<dbReference type="EnsemblPlants" id="Bo4g139230.1">
    <property type="protein sequence ID" value="Bo4g139230.1"/>
    <property type="gene ID" value="Bo4g139230"/>
</dbReference>
<accession>A0A0D3BZX6</accession>
<dbReference type="HOGENOM" id="CLU_3127132_0_0_1"/>
<sequence>MEALNFEKCEECGVMIAIALFDMHEGGEKRSEVKRFKCVSREGIYLRRLE</sequence>
<proteinExistence type="predicted"/>
<reference evidence="1 2" key="1">
    <citation type="journal article" date="2014" name="Genome Biol.">
        <title>Transcriptome and methylome profiling reveals relics of genome dominance in the mesopolyploid Brassica oleracea.</title>
        <authorList>
            <person name="Parkin I.A."/>
            <person name="Koh C."/>
            <person name="Tang H."/>
            <person name="Robinson S.J."/>
            <person name="Kagale S."/>
            <person name="Clarke W.E."/>
            <person name="Town C.D."/>
            <person name="Nixon J."/>
            <person name="Krishnakumar V."/>
            <person name="Bidwell S.L."/>
            <person name="Denoeud F."/>
            <person name="Belcram H."/>
            <person name="Links M.G."/>
            <person name="Just J."/>
            <person name="Clarke C."/>
            <person name="Bender T."/>
            <person name="Huebert T."/>
            <person name="Mason A.S."/>
            <person name="Pires J.C."/>
            <person name="Barker G."/>
            <person name="Moore J."/>
            <person name="Walley P.G."/>
            <person name="Manoli S."/>
            <person name="Batley J."/>
            <person name="Edwards D."/>
            <person name="Nelson M.N."/>
            <person name="Wang X."/>
            <person name="Paterson A.H."/>
            <person name="King G."/>
            <person name="Bancroft I."/>
            <person name="Chalhoub B."/>
            <person name="Sharpe A.G."/>
        </authorList>
    </citation>
    <scope>NUCLEOTIDE SEQUENCE</scope>
    <source>
        <strain evidence="1 2">cv. TO1000</strain>
    </source>
</reference>
<evidence type="ECO:0000313" key="2">
    <source>
        <dbReference type="Proteomes" id="UP000032141"/>
    </source>
</evidence>
<reference evidence="1" key="2">
    <citation type="submission" date="2015-03" db="UniProtKB">
        <authorList>
            <consortium name="EnsemblPlants"/>
        </authorList>
    </citation>
    <scope>IDENTIFICATION</scope>
</reference>
<dbReference type="Gramene" id="Bo4g139230.1">
    <property type="protein sequence ID" value="Bo4g139230.1"/>
    <property type="gene ID" value="Bo4g139230"/>
</dbReference>
<evidence type="ECO:0000313" key="1">
    <source>
        <dbReference type="EnsemblPlants" id="Bo4g139230.1"/>
    </source>
</evidence>
<name>A0A0D3BZX6_BRAOL</name>